<feature type="compositionally biased region" description="Pro residues" evidence="1">
    <location>
        <begin position="67"/>
        <end position="76"/>
    </location>
</feature>
<protein>
    <submittedName>
        <fullName evidence="2">Uncharacterized protein</fullName>
    </submittedName>
</protein>
<dbReference type="AlphaFoldDB" id="A0A383DUP6"/>
<organism evidence="2">
    <name type="scientific">marine metagenome</name>
    <dbReference type="NCBI Taxonomy" id="408172"/>
    <lineage>
        <taxon>unclassified sequences</taxon>
        <taxon>metagenomes</taxon>
        <taxon>ecological metagenomes</taxon>
    </lineage>
</organism>
<evidence type="ECO:0000256" key="1">
    <source>
        <dbReference type="SAM" id="MobiDB-lite"/>
    </source>
</evidence>
<feature type="non-terminal residue" evidence="2">
    <location>
        <position position="82"/>
    </location>
</feature>
<evidence type="ECO:0000313" key="2">
    <source>
        <dbReference type="EMBL" id="SVE47950.1"/>
    </source>
</evidence>
<reference evidence="2" key="1">
    <citation type="submission" date="2018-05" db="EMBL/GenBank/DDBJ databases">
        <authorList>
            <person name="Lanie J.A."/>
            <person name="Ng W.-L."/>
            <person name="Kazmierczak K.M."/>
            <person name="Andrzejewski T.M."/>
            <person name="Davidsen T.M."/>
            <person name="Wayne K.J."/>
            <person name="Tettelin H."/>
            <person name="Glass J.I."/>
            <person name="Rusch D."/>
            <person name="Podicherti R."/>
            <person name="Tsui H.-C.T."/>
            <person name="Winkler M.E."/>
        </authorList>
    </citation>
    <scope>NUCLEOTIDE SEQUENCE</scope>
</reference>
<sequence length="82" mass="8978">LSSGSRRWAARTLACTDAPSTRYRSSCLRWAPCRATYSSASAPPANRCRWCTRAPMRRTSSRACAPASPPPPPPPSICSQRR</sequence>
<proteinExistence type="predicted"/>
<accession>A0A383DUP6</accession>
<feature type="region of interest" description="Disordered" evidence="1">
    <location>
        <begin position="61"/>
        <end position="82"/>
    </location>
</feature>
<name>A0A383DUP6_9ZZZZ</name>
<feature type="non-terminal residue" evidence="2">
    <location>
        <position position="1"/>
    </location>
</feature>
<gene>
    <name evidence="2" type="ORF">METZ01_LOCUS500804</name>
</gene>
<dbReference type="EMBL" id="UINC01220160">
    <property type="protein sequence ID" value="SVE47950.1"/>
    <property type="molecule type" value="Genomic_DNA"/>
</dbReference>